<dbReference type="PIRSF" id="PIRSF030962">
    <property type="entry name" value="Dehydrase_ECs4332_prd"/>
    <property type="match status" value="1"/>
</dbReference>
<keyword evidence="4" id="KW-1185">Reference proteome</keyword>
<dbReference type="Pfam" id="PF22818">
    <property type="entry name" value="ApeI-like"/>
    <property type="match status" value="1"/>
</dbReference>
<name>D4GIX7_PANAM</name>
<dbReference type="EMBL" id="CP001875">
    <property type="protein sequence ID" value="ADD75722.1"/>
    <property type="molecule type" value="Genomic_DNA"/>
</dbReference>
<evidence type="ECO:0000256" key="1">
    <source>
        <dbReference type="SAM" id="MobiDB-lite"/>
    </source>
</evidence>
<accession>D4GIX7</accession>
<dbReference type="InterPro" id="IPR029069">
    <property type="entry name" value="HotDog_dom_sf"/>
</dbReference>
<proteinExistence type="predicted"/>
<dbReference type="KEGG" id="pam:PANA_0555"/>
<feature type="domain" description="ApeI dehydratase-like" evidence="2">
    <location>
        <begin position="18"/>
        <end position="111"/>
    </location>
</feature>
<sequence length="125" mass="14546">MRSYRSGFMKPHEIERHQSQPDQAEMVLHLDPSLFWFKGHFAVQPLLPGVAQLDWVMQYATTLLAPGWRFHSIQNVKFQAPLLPDTTVTLTLNWQEARQMLSFSYQRHDGEARHVASSGKIRLCR</sequence>
<dbReference type="HOGENOM" id="CLU_078912_5_1_6"/>
<dbReference type="InterPro" id="IPR016962">
    <property type="entry name" value="Dehydrase_ECs4332_prd"/>
</dbReference>
<dbReference type="eggNOG" id="COG0764">
    <property type="taxonomic scope" value="Bacteria"/>
</dbReference>
<evidence type="ECO:0000259" key="2">
    <source>
        <dbReference type="Pfam" id="PF22818"/>
    </source>
</evidence>
<dbReference type="STRING" id="706191.PANA_0555"/>
<dbReference type="SUPFAM" id="SSF54637">
    <property type="entry name" value="Thioesterase/thiol ester dehydrase-isomerase"/>
    <property type="match status" value="1"/>
</dbReference>
<feature type="compositionally biased region" description="Basic and acidic residues" evidence="1">
    <location>
        <begin position="10"/>
        <end position="19"/>
    </location>
</feature>
<dbReference type="Gene3D" id="3.10.129.10">
    <property type="entry name" value="Hotdog Thioesterase"/>
    <property type="match status" value="1"/>
</dbReference>
<feature type="region of interest" description="Disordered" evidence="1">
    <location>
        <begin position="1"/>
        <end position="20"/>
    </location>
</feature>
<protein>
    <recommendedName>
        <fullName evidence="2">ApeI dehydratase-like domain-containing protein</fullName>
    </recommendedName>
</protein>
<dbReference type="Proteomes" id="UP000001702">
    <property type="component" value="Chromosome"/>
</dbReference>
<dbReference type="AlphaFoldDB" id="D4GIX7"/>
<evidence type="ECO:0000313" key="4">
    <source>
        <dbReference type="Proteomes" id="UP000001702"/>
    </source>
</evidence>
<evidence type="ECO:0000313" key="3">
    <source>
        <dbReference type="EMBL" id="ADD75722.1"/>
    </source>
</evidence>
<gene>
    <name evidence="3" type="ordered locus">PANA_0555</name>
</gene>
<organism evidence="3 4">
    <name type="scientific">Pantoea ananatis (strain LMG 20103)</name>
    <dbReference type="NCBI Taxonomy" id="706191"/>
    <lineage>
        <taxon>Bacteria</taxon>
        <taxon>Pseudomonadati</taxon>
        <taxon>Pseudomonadota</taxon>
        <taxon>Gammaproteobacteria</taxon>
        <taxon>Enterobacterales</taxon>
        <taxon>Erwiniaceae</taxon>
        <taxon>Pantoea</taxon>
    </lineage>
</organism>
<dbReference type="InterPro" id="IPR054545">
    <property type="entry name" value="ApeI-like"/>
</dbReference>
<reference evidence="3 4" key="1">
    <citation type="journal article" date="2010" name="J. Bacteriol.">
        <title>Genome sequence of Pantoea ananatis LMG20103, the causative agent of Eucalyptus blight and dieback.</title>
        <authorList>
            <person name="De Maayer P."/>
            <person name="Chan W.Y."/>
            <person name="Venter S.N."/>
            <person name="Toth I.K."/>
            <person name="Birch P.R."/>
            <person name="Joubert F."/>
            <person name="Coutinho T.A."/>
        </authorList>
    </citation>
    <scope>NUCLEOTIDE SEQUENCE [LARGE SCALE GENOMIC DNA]</scope>
    <source>
        <strain evidence="3 4">LMG 20103</strain>
    </source>
</reference>